<name>A0A7Z0KCY2_9MICC</name>
<sequence>MSQAHLTVDRAFTVADVPHRLFGSFVEHMGRCVYTGIFEPGHPQADQRGFRQDVMKLVKELGPTVVRYPGGNFVSGYLWEDGVGPVEDRPVRIDGAWHSIETNAFGLHEFVEWAREAEVEVMEAVNLGTRGVEEARALVEYANHPGGTYWSDLRRKNGAATGTIEEPFDIRLWCLGNELDGPWQIGHKTADEYGRLAQETAKAMRLVDPDLELVAVGSSNRQMPTFGSWEHTVLSHTYAEVDYISMHAYYQEHDGDAASFLAEAVDMDAFIDGVVSTIDAVKAAGKHTKQVDISFDEWNVWYQRGLETEDQPHQVAKGWQKHPRLIEDSYNVTDAVVVGTLMHSLLRHGDRVRIANQAQLVNVIAPILSEEGGPAWRQSIFWPFARIAAMARGQILRLAVDADQVSTQKFGDVDVVDAAATWDEATGRLSLFVANRGMEESNDLTLDLHGLEATGISSAEVLAIPEERDRRAANVLDDQDAVGLRPLREVGLEDGALRVTLPPMSWAVVQLEVKTA</sequence>
<evidence type="ECO:0000256" key="5">
    <source>
        <dbReference type="ARBA" id="ARBA00022801"/>
    </source>
</evidence>
<dbReference type="InterPro" id="IPR013780">
    <property type="entry name" value="Glyco_hydro_b"/>
</dbReference>
<dbReference type="Gene3D" id="3.20.20.80">
    <property type="entry name" value="Glycosidases"/>
    <property type="match status" value="1"/>
</dbReference>
<gene>
    <name evidence="9" type="ORF">HNR09_002498</name>
</gene>
<dbReference type="InterPro" id="IPR017853">
    <property type="entry name" value="GH"/>
</dbReference>
<dbReference type="SUPFAM" id="SSF51445">
    <property type="entry name" value="(Trans)glycosidases"/>
    <property type="match status" value="1"/>
</dbReference>
<evidence type="ECO:0000259" key="8">
    <source>
        <dbReference type="SMART" id="SM00813"/>
    </source>
</evidence>
<comment type="similarity">
    <text evidence="2">Belongs to the glycosyl hydrolase 51 family.</text>
</comment>
<evidence type="ECO:0000256" key="6">
    <source>
        <dbReference type="ARBA" id="ARBA00023277"/>
    </source>
</evidence>
<comment type="catalytic activity">
    <reaction evidence="1">
        <text>Hydrolysis of terminal non-reducing alpha-L-arabinofuranoside residues in alpha-L-arabinosides.</text>
        <dbReference type="EC" id="3.2.1.55"/>
    </reaction>
</comment>
<dbReference type="InterPro" id="IPR010720">
    <property type="entry name" value="Alpha-L-AF_C"/>
</dbReference>
<evidence type="ECO:0000256" key="4">
    <source>
        <dbReference type="ARBA" id="ARBA00012670"/>
    </source>
</evidence>
<accession>A0A7Z0KCY2</accession>
<dbReference type="GO" id="GO:0000272">
    <property type="term" value="P:polysaccharide catabolic process"/>
    <property type="evidence" value="ECO:0007669"/>
    <property type="project" value="TreeGrafter"/>
</dbReference>
<keyword evidence="7 9" id="KW-0326">Glycosidase</keyword>
<keyword evidence="10" id="KW-1185">Reference proteome</keyword>
<dbReference type="SUPFAM" id="SSF51011">
    <property type="entry name" value="Glycosyl hydrolase domain"/>
    <property type="match status" value="1"/>
</dbReference>
<organism evidence="9 10">
    <name type="scientific">Nesterenkonia xinjiangensis</name>
    <dbReference type="NCBI Taxonomy" id="225327"/>
    <lineage>
        <taxon>Bacteria</taxon>
        <taxon>Bacillati</taxon>
        <taxon>Actinomycetota</taxon>
        <taxon>Actinomycetes</taxon>
        <taxon>Micrococcales</taxon>
        <taxon>Micrococcaceae</taxon>
        <taxon>Nesterenkonia</taxon>
    </lineage>
</organism>
<evidence type="ECO:0000313" key="10">
    <source>
        <dbReference type="Proteomes" id="UP000535437"/>
    </source>
</evidence>
<dbReference type="RefSeq" id="WP_179542355.1">
    <property type="nucleotide sequence ID" value="NZ_BAAALL010000001.1"/>
</dbReference>
<dbReference type="GO" id="GO:0046556">
    <property type="term" value="F:alpha-L-arabinofuranosidase activity"/>
    <property type="evidence" value="ECO:0007669"/>
    <property type="project" value="UniProtKB-EC"/>
</dbReference>
<evidence type="ECO:0000256" key="1">
    <source>
        <dbReference type="ARBA" id="ARBA00001462"/>
    </source>
</evidence>
<comment type="caution">
    <text evidence="9">The sequence shown here is derived from an EMBL/GenBank/DDBJ whole genome shotgun (WGS) entry which is preliminary data.</text>
</comment>
<dbReference type="PANTHER" id="PTHR43576">
    <property type="entry name" value="ALPHA-L-ARABINOFURANOSIDASE C-RELATED"/>
    <property type="match status" value="1"/>
</dbReference>
<dbReference type="PANTHER" id="PTHR43576:SF3">
    <property type="entry name" value="ALPHA-L-ARABINOFURANOSIDASE C"/>
    <property type="match status" value="1"/>
</dbReference>
<dbReference type="Pfam" id="PF06964">
    <property type="entry name" value="Alpha-L-AF_C"/>
    <property type="match status" value="1"/>
</dbReference>
<dbReference type="AlphaFoldDB" id="A0A7Z0KCY2"/>
<dbReference type="EMBL" id="JACCFY010000001">
    <property type="protein sequence ID" value="NYJ79087.1"/>
    <property type="molecule type" value="Genomic_DNA"/>
</dbReference>
<reference evidence="9 10" key="1">
    <citation type="submission" date="2020-07" db="EMBL/GenBank/DDBJ databases">
        <title>Sequencing the genomes of 1000 actinobacteria strains.</title>
        <authorList>
            <person name="Klenk H.-P."/>
        </authorList>
    </citation>
    <scope>NUCLEOTIDE SEQUENCE [LARGE SCALE GENOMIC DNA]</scope>
    <source>
        <strain evidence="9 10">DSM 15475</strain>
    </source>
</reference>
<keyword evidence="5 9" id="KW-0378">Hydrolase</keyword>
<proteinExistence type="inferred from homology"/>
<evidence type="ECO:0000256" key="2">
    <source>
        <dbReference type="ARBA" id="ARBA00007186"/>
    </source>
</evidence>
<keyword evidence="6" id="KW-0119">Carbohydrate metabolism</keyword>
<dbReference type="GO" id="GO:0046373">
    <property type="term" value="P:L-arabinose metabolic process"/>
    <property type="evidence" value="ECO:0007669"/>
    <property type="project" value="InterPro"/>
</dbReference>
<feature type="domain" description="Alpha-L-arabinofuranosidase C-terminal" evidence="8">
    <location>
        <begin position="296"/>
        <end position="505"/>
    </location>
</feature>
<dbReference type="EC" id="3.2.1.55" evidence="4"/>
<dbReference type="Proteomes" id="UP000535437">
    <property type="component" value="Unassembled WGS sequence"/>
</dbReference>
<protein>
    <recommendedName>
        <fullName evidence="4">non-reducing end alpha-L-arabinofuranosidase</fullName>
        <ecNumber evidence="4">3.2.1.55</ecNumber>
    </recommendedName>
</protein>
<dbReference type="Pfam" id="PF22848">
    <property type="entry name" value="ASD1_dom"/>
    <property type="match status" value="1"/>
</dbReference>
<dbReference type="Gene3D" id="2.60.40.1180">
    <property type="entry name" value="Golgi alpha-mannosidase II"/>
    <property type="match status" value="1"/>
</dbReference>
<comment type="subunit">
    <text evidence="3">Homohexamer; trimer of dimers.</text>
</comment>
<dbReference type="SMART" id="SM00813">
    <property type="entry name" value="Alpha-L-AF_C"/>
    <property type="match status" value="1"/>
</dbReference>
<evidence type="ECO:0000313" key="9">
    <source>
        <dbReference type="EMBL" id="NYJ79087.1"/>
    </source>
</evidence>
<dbReference type="InterPro" id="IPR055235">
    <property type="entry name" value="ASD1_cat"/>
</dbReference>
<evidence type="ECO:0000256" key="3">
    <source>
        <dbReference type="ARBA" id="ARBA00011165"/>
    </source>
</evidence>
<evidence type="ECO:0000256" key="7">
    <source>
        <dbReference type="ARBA" id="ARBA00023295"/>
    </source>
</evidence>